<dbReference type="Proteomes" id="UP000053989">
    <property type="component" value="Unassembled WGS sequence"/>
</dbReference>
<organism evidence="1 2">
    <name type="scientific">Scleroderma citrinum Foug A</name>
    <dbReference type="NCBI Taxonomy" id="1036808"/>
    <lineage>
        <taxon>Eukaryota</taxon>
        <taxon>Fungi</taxon>
        <taxon>Dikarya</taxon>
        <taxon>Basidiomycota</taxon>
        <taxon>Agaricomycotina</taxon>
        <taxon>Agaricomycetes</taxon>
        <taxon>Agaricomycetidae</taxon>
        <taxon>Boletales</taxon>
        <taxon>Sclerodermatineae</taxon>
        <taxon>Sclerodermataceae</taxon>
        <taxon>Scleroderma</taxon>
    </lineage>
</organism>
<reference evidence="1 2" key="1">
    <citation type="submission" date="2014-04" db="EMBL/GenBank/DDBJ databases">
        <authorList>
            <consortium name="DOE Joint Genome Institute"/>
            <person name="Kuo A."/>
            <person name="Kohler A."/>
            <person name="Nagy L.G."/>
            <person name="Floudas D."/>
            <person name="Copeland A."/>
            <person name="Barry K.W."/>
            <person name="Cichocki N."/>
            <person name="Veneault-Fourrey C."/>
            <person name="LaButti K."/>
            <person name="Lindquist E.A."/>
            <person name="Lipzen A."/>
            <person name="Lundell T."/>
            <person name="Morin E."/>
            <person name="Murat C."/>
            <person name="Sun H."/>
            <person name="Tunlid A."/>
            <person name="Henrissat B."/>
            <person name="Grigoriev I.V."/>
            <person name="Hibbett D.S."/>
            <person name="Martin F."/>
            <person name="Nordberg H.P."/>
            <person name="Cantor M.N."/>
            <person name="Hua S.X."/>
        </authorList>
    </citation>
    <scope>NUCLEOTIDE SEQUENCE [LARGE SCALE GENOMIC DNA]</scope>
    <source>
        <strain evidence="1 2">Foug A</strain>
    </source>
</reference>
<proteinExistence type="predicted"/>
<keyword evidence="2" id="KW-1185">Reference proteome</keyword>
<dbReference type="EMBL" id="KN822067">
    <property type="protein sequence ID" value="KIM59985.1"/>
    <property type="molecule type" value="Genomic_DNA"/>
</dbReference>
<dbReference type="HOGENOM" id="CLU_1262186_0_0_1"/>
<evidence type="ECO:0000313" key="2">
    <source>
        <dbReference type="Proteomes" id="UP000053989"/>
    </source>
</evidence>
<protein>
    <submittedName>
        <fullName evidence="1">Uncharacterized protein</fullName>
    </submittedName>
</protein>
<sequence length="219" mass="24291">MGACKLQIMADTERGMVSVPTRGIYQLTISNIIHGQMTKSSARSPPFRYKDPHTHRLLQPIVYSPFLGIFLFSIARLPRRVPRQWMSELFGNLLSVWAVSINDCHGQPVTATSQIRVRLILPARGNRELVIPLFFLSLVNSSTLDNNLCHWQKYPVLDLKSRISCKPIPVCGNSDLYVYISFVGTCRASCEVSFRAAHCPDVGGSGHCCLRTAASTGLG</sequence>
<gene>
    <name evidence="1" type="ORF">SCLCIDRAFT_1217246</name>
</gene>
<evidence type="ECO:0000313" key="1">
    <source>
        <dbReference type="EMBL" id="KIM59985.1"/>
    </source>
</evidence>
<reference evidence="2" key="2">
    <citation type="submission" date="2015-01" db="EMBL/GenBank/DDBJ databases">
        <title>Evolutionary Origins and Diversification of the Mycorrhizal Mutualists.</title>
        <authorList>
            <consortium name="DOE Joint Genome Institute"/>
            <consortium name="Mycorrhizal Genomics Consortium"/>
            <person name="Kohler A."/>
            <person name="Kuo A."/>
            <person name="Nagy L.G."/>
            <person name="Floudas D."/>
            <person name="Copeland A."/>
            <person name="Barry K.W."/>
            <person name="Cichocki N."/>
            <person name="Veneault-Fourrey C."/>
            <person name="LaButti K."/>
            <person name="Lindquist E.A."/>
            <person name="Lipzen A."/>
            <person name="Lundell T."/>
            <person name="Morin E."/>
            <person name="Murat C."/>
            <person name="Riley R."/>
            <person name="Ohm R."/>
            <person name="Sun H."/>
            <person name="Tunlid A."/>
            <person name="Henrissat B."/>
            <person name="Grigoriev I.V."/>
            <person name="Hibbett D.S."/>
            <person name="Martin F."/>
        </authorList>
    </citation>
    <scope>NUCLEOTIDE SEQUENCE [LARGE SCALE GENOMIC DNA]</scope>
    <source>
        <strain evidence="2">Foug A</strain>
    </source>
</reference>
<dbReference type="AlphaFoldDB" id="A0A0C3DH01"/>
<name>A0A0C3DH01_9AGAM</name>
<accession>A0A0C3DH01</accession>
<dbReference type="InParanoid" id="A0A0C3DH01"/>